<dbReference type="PANTHER" id="PTHR37549:SF1">
    <property type="entry name" value="LIPOPROTEIN LPRI"/>
    <property type="match status" value="1"/>
</dbReference>
<dbReference type="Pfam" id="PF07007">
    <property type="entry name" value="LprI"/>
    <property type="match status" value="1"/>
</dbReference>
<dbReference type="Gene3D" id="1.20.1270.180">
    <property type="match status" value="1"/>
</dbReference>
<feature type="chain" id="PRO_5047408452" description="Lysozyme inhibitor LprI-like N-terminal domain-containing protein" evidence="1">
    <location>
        <begin position="21"/>
        <end position="225"/>
    </location>
</feature>
<dbReference type="InterPro" id="IPR052755">
    <property type="entry name" value="Lysozyme_Inhibitor_LprI"/>
</dbReference>
<keyword evidence="1" id="KW-0732">Signal</keyword>
<comment type="caution">
    <text evidence="3">The sequence shown here is derived from an EMBL/GenBank/DDBJ whole genome shotgun (WGS) entry which is preliminary data.</text>
</comment>
<dbReference type="RefSeq" id="WP_209766783.1">
    <property type="nucleotide sequence ID" value="NZ_JAGINP010000008.1"/>
</dbReference>
<organism evidence="3 4">
    <name type="scientific">Azospirillum rugosum</name>
    <dbReference type="NCBI Taxonomy" id="416170"/>
    <lineage>
        <taxon>Bacteria</taxon>
        <taxon>Pseudomonadati</taxon>
        <taxon>Pseudomonadota</taxon>
        <taxon>Alphaproteobacteria</taxon>
        <taxon>Rhodospirillales</taxon>
        <taxon>Azospirillaceae</taxon>
        <taxon>Azospirillum</taxon>
    </lineage>
</organism>
<dbReference type="PANTHER" id="PTHR37549">
    <property type="entry name" value="LIPOPROTEIN LPRI"/>
    <property type="match status" value="1"/>
</dbReference>
<evidence type="ECO:0000313" key="4">
    <source>
        <dbReference type="Proteomes" id="UP000781958"/>
    </source>
</evidence>
<feature type="domain" description="Lysozyme inhibitor LprI-like N-terminal" evidence="2">
    <location>
        <begin position="25"/>
        <end position="102"/>
    </location>
</feature>
<evidence type="ECO:0000259" key="2">
    <source>
        <dbReference type="Pfam" id="PF07007"/>
    </source>
</evidence>
<dbReference type="EMBL" id="JAGINP010000008">
    <property type="protein sequence ID" value="MBP2292930.1"/>
    <property type="molecule type" value="Genomic_DNA"/>
</dbReference>
<accession>A0ABS4SNJ9</accession>
<sequence length="225" mass="23324">MRGCTSLVLFLLAVPSLAQAASFPCAKASTPTEKAICADPGLSKLDERLSAAYRAALNQLSGSSPEEGQAQTALKADQRAWLGERNACGGDQSCLKTAQERRLAVLSFHPAPGAPSPVDAFAGLFDYKGVMTLAILPLRNGQAAVSLSGAEPTSGRWVCDFSGIGRVQGDGRLTVGTPDADGNGLVIESRGKSGLEIPDTDANRAASTTWCGAGGNFVLPYRRKG</sequence>
<proteinExistence type="predicted"/>
<reference evidence="3 4" key="1">
    <citation type="submission" date="2021-03" db="EMBL/GenBank/DDBJ databases">
        <title>Genomic Encyclopedia of Type Strains, Phase III (KMG-III): the genomes of soil and plant-associated and newly described type strains.</title>
        <authorList>
            <person name="Whitman W."/>
        </authorList>
    </citation>
    <scope>NUCLEOTIDE SEQUENCE [LARGE SCALE GENOMIC DNA]</scope>
    <source>
        <strain evidence="3 4">IMMIB AFH-6</strain>
    </source>
</reference>
<evidence type="ECO:0000256" key="1">
    <source>
        <dbReference type="SAM" id="SignalP"/>
    </source>
</evidence>
<name>A0ABS4SNJ9_9PROT</name>
<gene>
    <name evidence="3" type="ORF">J2851_002711</name>
</gene>
<keyword evidence="4" id="KW-1185">Reference proteome</keyword>
<dbReference type="Proteomes" id="UP000781958">
    <property type="component" value="Unassembled WGS sequence"/>
</dbReference>
<feature type="signal peptide" evidence="1">
    <location>
        <begin position="1"/>
        <end position="20"/>
    </location>
</feature>
<evidence type="ECO:0000313" key="3">
    <source>
        <dbReference type="EMBL" id="MBP2292930.1"/>
    </source>
</evidence>
<dbReference type="InterPro" id="IPR009739">
    <property type="entry name" value="LprI-like_N"/>
</dbReference>
<protein>
    <recommendedName>
        <fullName evidence="2">Lysozyme inhibitor LprI-like N-terminal domain-containing protein</fullName>
    </recommendedName>
</protein>